<feature type="compositionally biased region" description="Low complexity" evidence="1">
    <location>
        <begin position="111"/>
        <end position="128"/>
    </location>
</feature>
<protein>
    <recommendedName>
        <fullName evidence="4">Secreted protein</fullName>
    </recommendedName>
</protein>
<comment type="caution">
    <text evidence="2">The sequence shown here is derived from an EMBL/GenBank/DDBJ whole genome shotgun (WGS) entry which is preliminary data.</text>
</comment>
<accession>A0ABS8NF55</accession>
<dbReference type="EMBL" id="JAJKFW010000014">
    <property type="protein sequence ID" value="MCC9642054.1"/>
    <property type="molecule type" value="Genomic_DNA"/>
</dbReference>
<dbReference type="Proteomes" id="UP001430306">
    <property type="component" value="Unassembled WGS sequence"/>
</dbReference>
<feature type="region of interest" description="Disordered" evidence="1">
    <location>
        <begin position="59"/>
        <end position="131"/>
    </location>
</feature>
<reference evidence="2" key="1">
    <citation type="submission" date="2021-11" db="EMBL/GenBank/DDBJ databases">
        <title>Genome sequence.</title>
        <authorList>
            <person name="Sun Q."/>
        </authorList>
    </citation>
    <scope>NUCLEOTIDE SEQUENCE</scope>
    <source>
        <strain evidence="2">JC740</strain>
    </source>
</reference>
<feature type="compositionally biased region" description="Polar residues" evidence="1">
    <location>
        <begin position="59"/>
        <end position="79"/>
    </location>
</feature>
<organism evidence="2 3">
    <name type="scientific">Rhodopirellula halodulae</name>
    <dbReference type="NCBI Taxonomy" id="2894198"/>
    <lineage>
        <taxon>Bacteria</taxon>
        <taxon>Pseudomonadati</taxon>
        <taxon>Planctomycetota</taxon>
        <taxon>Planctomycetia</taxon>
        <taxon>Pirellulales</taxon>
        <taxon>Pirellulaceae</taxon>
        <taxon>Rhodopirellula</taxon>
    </lineage>
</organism>
<gene>
    <name evidence="2" type="ORF">LOC71_07185</name>
</gene>
<evidence type="ECO:0000313" key="2">
    <source>
        <dbReference type="EMBL" id="MCC9642054.1"/>
    </source>
</evidence>
<evidence type="ECO:0008006" key="4">
    <source>
        <dbReference type="Google" id="ProtNLM"/>
    </source>
</evidence>
<evidence type="ECO:0000256" key="1">
    <source>
        <dbReference type="SAM" id="MobiDB-lite"/>
    </source>
</evidence>
<evidence type="ECO:0000313" key="3">
    <source>
        <dbReference type="Proteomes" id="UP001430306"/>
    </source>
</evidence>
<name>A0ABS8NF55_9BACT</name>
<keyword evidence="3" id="KW-1185">Reference proteome</keyword>
<proteinExistence type="predicted"/>
<feature type="compositionally biased region" description="Low complexity" evidence="1">
    <location>
        <begin position="81"/>
        <end position="94"/>
    </location>
</feature>
<sequence>MPDSFQSQPTMAQANLLGSFPKSVRSRIFRGIASACLLTAGVAIACEPLAAQSFSLPSNSVARGPSTSPGNTPDSNSQGFAPRTPAPNAANTPPSLQTPPSSGNRGSATNALPSSGAASGQLSAGGQLPREAGQEHRVYNLSPYTGYLTKHDRPHQAVVDWIVRETGTDVWHTEPFGFMSADRDELKVYHTNEMHQVIAGIVERFVAGDKEPQVMNLRLMTVSNPNWRSNAHMLMQHVNVQSPGLQAWLLTKENAALVMNTLRSRTDVREVHAVDLIMNNGQTEKLASTRGRNYVLNVKPSPAHWPPYEPETGEIQEGFQIEVSPLLSVDGRTLDCVIKADIDQVDKFVPVELDLPLPNNQVHRTKIEVPQLVSWRLHERFRWPSDMVLLLSCGVVASPERNQSMVPLLNLSSITGTTAGRSDALMFVEFRGRASDNLTTTPLVPQIGTRVSAPNRGRY</sequence>
<feature type="compositionally biased region" description="Polar residues" evidence="1">
    <location>
        <begin position="98"/>
        <end position="110"/>
    </location>
</feature>